<reference evidence="1" key="1">
    <citation type="submission" date="2025-08" db="UniProtKB">
        <authorList>
            <consortium name="Ensembl"/>
        </authorList>
    </citation>
    <scope>IDENTIFICATION</scope>
</reference>
<dbReference type="Proteomes" id="UP000261340">
    <property type="component" value="Unplaced"/>
</dbReference>
<evidence type="ECO:0000313" key="1">
    <source>
        <dbReference type="Ensembl" id="ENSACIP00000030997.1"/>
    </source>
</evidence>
<dbReference type="Ensembl" id="ENSACIT00000031808.1">
    <property type="protein sequence ID" value="ENSACIP00000030997.1"/>
    <property type="gene ID" value="ENSACIG00000023971.1"/>
</dbReference>
<reference evidence="1" key="2">
    <citation type="submission" date="2025-09" db="UniProtKB">
        <authorList>
            <consortium name="Ensembl"/>
        </authorList>
    </citation>
    <scope>IDENTIFICATION</scope>
</reference>
<keyword evidence="2" id="KW-1185">Reference proteome</keyword>
<evidence type="ECO:0000313" key="2">
    <source>
        <dbReference type="Proteomes" id="UP000261340"/>
    </source>
</evidence>
<sequence>VHWSGLANHLVTQSDPTRGWRAELERDLKENFLHHTLLPDTNPKRDLCFELETNQQPFTCQVKVLKTKPLEAHFHLVELKFNGKNANDQSFNLIEFH</sequence>
<protein>
    <submittedName>
        <fullName evidence="1">Uncharacterized protein</fullName>
    </submittedName>
</protein>
<organism evidence="1 2">
    <name type="scientific">Amphilophus citrinellus</name>
    <name type="common">Midas cichlid</name>
    <name type="synonym">Cichlasoma citrinellum</name>
    <dbReference type="NCBI Taxonomy" id="61819"/>
    <lineage>
        <taxon>Eukaryota</taxon>
        <taxon>Metazoa</taxon>
        <taxon>Chordata</taxon>
        <taxon>Craniata</taxon>
        <taxon>Vertebrata</taxon>
        <taxon>Euteleostomi</taxon>
        <taxon>Actinopterygii</taxon>
        <taxon>Neopterygii</taxon>
        <taxon>Teleostei</taxon>
        <taxon>Neoteleostei</taxon>
        <taxon>Acanthomorphata</taxon>
        <taxon>Ovalentaria</taxon>
        <taxon>Cichlomorphae</taxon>
        <taxon>Cichliformes</taxon>
        <taxon>Cichlidae</taxon>
        <taxon>New World cichlids</taxon>
        <taxon>Cichlasomatinae</taxon>
        <taxon>Heroini</taxon>
        <taxon>Amphilophus</taxon>
    </lineage>
</organism>
<dbReference type="AlphaFoldDB" id="A0A3Q0TFU4"/>
<accession>A0A3Q0TFU4</accession>
<name>A0A3Q0TFU4_AMPCI</name>
<proteinExistence type="predicted"/>